<dbReference type="RefSeq" id="WP_193925897.1">
    <property type="nucleotide sequence ID" value="NZ_JADEWL010000233.1"/>
</dbReference>
<dbReference type="EMBL" id="JADEWL010000233">
    <property type="protein sequence ID" value="MBE9216984.1"/>
    <property type="molecule type" value="Genomic_DNA"/>
</dbReference>
<dbReference type="InterPro" id="IPR006442">
    <property type="entry name" value="Antitoxin_Phd/YefM"/>
</dbReference>
<comment type="function">
    <text evidence="2">Antitoxin component of a type II toxin-antitoxin (TA) system.</text>
</comment>
<dbReference type="Proteomes" id="UP000620559">
    <property type="component" value="Unassembled WGS sequence"/>
</dbReference>
<dbReference type="Pfam" id="PF02604">
    <property type="entry name" value="PhdYeFM_antitox"/>
    <property type="match status" value="1"/>
</dbReference>
<dbReference type="Gene3D" id="3.40.1620.10">
    <property type="entry name" value="YefM-like domain"/>
    <property type="match status" value="1"/>
</dbReference>
<dbReference type="PANTHER" id="PTHR33713">
    <property type="entry name" value="ANTITOXIN YAFN-RELATED"/>
    <property type="match status" value="1"/>
</dbReference>
<name>A0A8J7FGB8_9CYAN</name>
<comment type="similarity">
    <text evidence="1 2">Belongs to the phD/YefM antitoxin family.</text>
</comment>
<dbReference type="InterPro" id="IPR051405">
    <property type="entry name" value="phD/YefM_antitoxin"/>
</dbReference>
<dbReference type="SUPFAM" id="SSF143120">
    <property type="entry name" value="YefM-like"/>
    <property type="match status" value="1"/>
</dbReference>
<gene>
    <name evidence="3" type="ORF">IQ247_30765</name>
</gene>
<accession>A0A8J7FGB8</accession>
<dbReference type="PANTHER" id="PTHR33713:SF6">
    <property type="entry name" value="ANTITOXIN YEFM"/>
    <property type="match status" value="1"/>
</dbReference>
<dbReference type="AlphaFoldDB" id="A0A8J7FGB8"/>
<comment type="caution">
    <text evidence="3">The sequence shown here is derived from an EMBL/GenBank/DDBJ whole genome shotgun (WGS) entry which is preliminary data.</text>
</comment>
<sequence>MSIKITLEEATTNLDNLCRQTIENEEVVIIDRADGKNVVLISEAELESLLETLYLLRSPKNSARLLTALQRAKAKTVEPQDVNTLYEKFGLNEDDTDSNMRTAS</sequence>
<evidence type="ECO:0000256" key="1">
    <source>
        <dbReference type="ARBA" id="ARBA00009981"/>
    </source>
</evidence>
<proteinExistence type="inferred from homology"/>
<organism evidence="3 4">
    <name type="scientific">Plectonema cf. radiosum LEGE 06105</name>
    <dbReference type="NCBI Taxonomy" id="945769"/>
    <lineage>
        <taxon>Bacteria</taxon>
        <taxon>Bacillati</taxon>
        <taxon>Cyanobacteriota</taxon>
        <taxon>Cyanophyceae</taxon>
        <taxon>Oscillatoriophycideae</taxon>
        <taxon>Oscillatoriales</taxon>
        <taxon>Microcoleaceae</taxon>
        <taxon>Plectonema</taxon>
    </lineage>
</organism>
<evidence type="ECO:0000313" key="4">
    <source>
        <dbReference type="Proteomes" id="UP000620559"/>
    </source>
</evidence>
<dbReference type="Gene3D" id="1.10.1220.170">
    <property type="match status" value="1"/>
</dbReference>
<evidence type="ECO:0000313" key="3">
    <source>
        <dbReference type="EMBL" id="MBE9216984.1"/>
    </source>
</evidence>
<reference evidence="3" key="1">
    <citation type="submission" date="2020-10" db="EMBL/GenBank/DDBJ databases">
        <authorList>
            <person name="Castelo-Branco R."/>
            <person name="Eusebio N."/>
            <person name="Adriana R."/>
            <person name="Vieira A."/>
            <person name="Brugerolle De Fraissinette N."/>
            <person name="Rezende De Castro R."/>
            <person name="Schneider M.P."/>
            <person name="Vasconcelos V."/>
            <person name="Leao P.N."/>
        </authorList>
    </citation>
    <scope>NUCLEOTIDE SEQUENCE</scope>
    <source>
        <strain evidence="3">LEGE 06105</strain>
    </source>
</reference>
<evidence type="ECO:0000256" key="2">
    <source>
        <dbReference type="RuleBase" id="RU362080"/>
    </source>
</evidence>
<keyword evidence="4" id="KW-1185">Reference proteome</keyword>
<protein>
    <recommendedName>
        <fullName evidence="2">Antitoxin</fullName>
    </recommendedName>
</protein>
<dbReference type="InterPro" id="IPR036165">
    <property type="entry name" value="YefM-like_sf"/>
</dbReference>